<evidence type="ECO:0000313" key="2">
    <source>
        <dbReference type="EMBL" id="KAK3379378.1"/>
    </source>
</evidence>
<dbReference type="AlphaFoldDB" id="A0AAE0NDD2"/>
<reference evidence="2" key="1">
    <citation type="journal article" date="2023" name="Mol. Phylogenet. Evol.">
        <title>Genome-scale phylogeny and comparative genomics of the fungal order Sordariales.</title>
        <authorList>
            <person name="Hensen N."/>
            <person name="Bonometti L."/>
            <person name="Westerberg I."/>
            <person name="Brannstrom I.O."/>
            <person name="Guillou S."/>
            <person name="Cros-Aarteil S."/>
            <person name="Calhoun S."/>
            <person name="Haridas S."/>
            <person name="Kuo A."/>
            <person name="Mondo S."/>
            <person name="Pangilinan J."/>
            <person name="Riley R."/>
            <person name="LaButti K."/>
            <person name="Andreopoulos B."/>
            <person name="Lipzen A."/>
            <person name="Chen C."/>
            <person name="Yan M."/>
            <person name="Daum C."/>
            <person name="Ng V."/>
            <person name="Clum A."/>
            <person name="Steindorff A."/>
            <person name="Ohm R.A."/>
            <person name="Martin F."/>
            <person name="Silar P."/>
            <person name="Natvig D.O."/>
            <person name="Lalanne C."/>
            <person name="Gautier V."/>
            <person name="Ament-Velasquez S.L."/>
            <person name="Kruys A."/>
            <person name="Hutchinson M.I."/>
            <person name="Powell A.J."/>
            <person name="Barry K."/>
            <person name="Miller A.N."/>
            <person name="Grigoriev I.V."/>
            <person name="Debuchy R."/>
            <person name="Gladieux P."/>
            <person name="Hiltunen Thoren M."/>
            <person name="Johannesson H."/>
        </authorList>
    </citation>
    <scope>NUCLEOTIDE SEQUENCE</scope>
    <source>
        <strain evidence="2">CBS 958.72</strain>
    </source>
</reference>
<keyword evidence="1" id="KW-0812">Transmembrane</keyword>
<proteinExistence type="predicted"/>
<dbReference type="Proteomes" id="UP001287356">
    <property type="component" value="Unassembled WGS sequence"/>
</dbReference>
<comment type="caution">
    <text evidence="2">The sequence shown here is derived from an EMBL/GenBank/DDBJ whole genome shotgun (WGS) entry which is preliminary data.</text>
</comment>
<keyword evidence="3" id="KW-1185">Reference proteome</keyword>
<evidence type="ECO:0000256" key="1">
    <source>
        <dbReference type="SAM" id="Phobius"/>
    </source>
</evidence>
<evidence type="ECO:0000313" key="3">
    <source>
        <dbReference type="Proteomes" id="UP001287356"/>
    </source>
</evidence>
<protein>
    <submittedName>
        <fullName evidence="2">Uncharacterized protein</fullName>
    </submittedName>
</protein>
<sequence length="113" mass="12979">MNEKDTWEVRHGFRHGQGAMGVGGLLLRVIFVIAGPQDIRRYSSIFFNILSLWYLWVLSTFDDGRQILGHASRKPGRRQKGAWLVICGFQCSLFDRWISGTGIDSRFLATRVY</sequence>
<accession>A0AAE0NDD2</accession>
<gene>
    <name evidence="2" type="ORF">B0T24DRAFT_611613</name>
</gene>
<feature type="transmembrane region" description="Helical" evidence="1">
    <location>
        <begin position="18"/>
        <end position="36"/>
    </location>
</feature>
<reference evidence="2" key="2">
    <citation type="submission" date="2023-06" db="EMBL/GenBank/DDBJ databases">
        <authorList>
            <consortium name="Lawrence Berkeley National Laboratory"/>
            <person name="Haridas S."/>
            <person name="Hensen N."/>
            <person name="Bonometti L."/>
            <person name="Westerberg I."/>
            <person name="Brannstrom I.O."/>
            <person name="Guillou S."/>
            <person name="Cros-Aarteil S."/>
            <person name="Calhoun S."/>
            <person name="Kuo A."/>
            <person name="Mondo S."/>
            <person name="Pangilinan J."/>
            <person name="Riley R."/>
            <person name="Labutti K."/>
            <person name="Andreopoulos B."/>
            <person name="Lipzen A."/>
            <person name="Chen C."/>
            <person name="Yanf M."/>
            <person name="Daum C."/>
            <person name="Ng V."/>
            <person name="Clum A."/>
            <person name="Steindorff A."/>
            <person name="Ohm R."/>
            <person name="Martin F."/>
            <person name="Silar P."/>
            <person name="Natvig D."/>
            <person name="Lalanne C."/>
            <person name="Gautier V."/>
            <person name="Ament-Velasquez S.L."/>
            <person name="Kruys A."/>
            <person name="Hutchinson M.I."/>
            <person name="Powell A.J."/>
            <person name="Barry K."/>
            <person name="Miller A.N."/>
            <person name="Grigoriev I.V."/>
            <person name="Debuchy R."/>
            <person name="Gladieux P."/>
            <person name="Thoren M.H."/>
            <person name="Johannesson H."/>
        </authorList>
    </citation>
    <scope>NUCLEOTIDE SEQUENCE</scope>
    <source>
        <strain evidence="2">CBS 958.72</strain>
    </source>
</reference>
<keyword evidence="1" id="KW-1133">Transmembrane helix</keyword>
<organism evidence="2 3">
    <name type="scientific">Lasiosphaeria ovina</name>
    <dbReference type="NCBI Taxonomy" id="92902"/>
    <lineage>
        <taxon>Eukaryota</taxon>
        <taxon>Fungi</taxon>
        <taxon>Dikarya</taxon>
        <taxon>Ascomycota</taxon>
        <taxon>Pezizomycotina</taxon>
        <taxon>Sordariomycetes</taxon>
        <taxon>Sordariomycetidae</taxon>
        <taxon>Sordariales</taxon>
        <taxon>Lasiosphaeriaceae</taxon>
        <taxon>Lasiosphaeria</taxon>
    </lineage>
</organism>
<dbReference type="EMBL" id="JAULSN010000002">
    <property type="protein sequence ID" value="KAK3379378.1"/>
    <property type="molecule type" value="Genomic_DNA"/>
</dbReference>
<keyword evidence="1" id="KW-0472">Membrane</keyword>
<feature type="transmembrane region" description="Helical" evidence="1">
    <location>
        <begin position="42"/>
        <end position="61"/>
    </location>
</feature>
<name>A0AAE0NDD2_9PEZI</name>